<dbReference type="CDD" id="cd00056">
    <property type="entry name" value="ENDO3c"/>
    <property type="match status" value="1"/>
</dbReference>
<keyword evidence="9 12" id="KW-0234">DNA repair</keyword>
<evidence type="ECO:0000256" key="1">
    <source>
        <dbReference type="ARBA" id="ARBA00008343"/>
    </source>
</evidence>
<evidence type="ECO:0000256" key="11">
    <source>
        <dbReference type="ARBA" id="ARBA00023295"/>
    </source>
</evidence>
<feature type="region of interest" description="Disordered" evidence="13">
    <location>
        <begin position="1"/>
        <end position="21"/>
    </location>
</feature>
<gene>
    <name evidence="12 15" type="primary">nth</name>
    <name evidence="15" type="ORF">ENU91_03115</name>
</gene>
<dbReference type="FunFam" id="1.10.1670.10:FF:000001">
    <property type="entry name" value="Endonuclease III"/>
    <property type="match status" value="1"/>
</dbReference>
<keyword evidence="8 12" id="KW-0238">DNA-binding</keyword>
<name>A0A7V4JQ17_9BACT</name>
<evidence type="ECO:0000256" key="12">
    <source>
        <dbReference type="HAMAP-Rule" id="MF_00942"/>
    </source>
</evidence>
<evidence type="ECO:0000256" key="7">
    <source>
        <dbReference type="ARBA" id="ARBA00023014"/>
    </source>
</evidence>
<feature type="binding site" evidence="12">
    <location>
        <position position="213"/>
    </location>
    <ligand>
        <name>[4Fe-4S] cluster</name>
        <dbReference type="ChEBI" id="CHEBI:49883"/>
    </ligand>
</feature>
<keyword evidence="3 12" id="KW-0479">Metal-binding</keyword>
<dbReference type="GO" id="GO:0046872">
    <property type="term" value="F:metal ion binding"/>
    <property type="evidence" value="ECO:0007669"/>
    <property type="project" value="UniProtKB-KW"/>
</dbReference>
<dbReference type="InterPro" id="IPR003651">
    <property type="entry name" value="Endonuclease3_FeS-loop_motif"/>
</dbReference>
<dbReference type="InterPro" id="IPR003265">
    <property type="entry name" value="HhH-GPD_domain"/>
</dbReference>
<evidence type="ECO:0000256" key="2">
    <source>
        <dbReference type="ARBA" id="ARBA00022485"/>
    </source>
</evidence>
<evidence type="ECO:0000256" key="13">
    <source>
        <dbReference type="SAM" id="MobiDB-lite"/>
    </source>
</evidence>
<feature type="domain" description="HhH-GPD" evidence="14">
    <location>
        <begin position="56"/>
        <end position="204"/>
    </location>
</feature>
<keyword evidence="11 12" id="KW-0326">Glycosidase</keyword>
<dbReference type="PROSITE" id="PS01155">
    <property type="entry name" value="ENDONUCLEASE_III_2"/>
    <property type="match status" value="1"/>
</dbReference>
<dbReference type="InterPro" id="IPR000445">
    <property type="entry name" value="HhH_motif"/>
</dbReference>
<organism evidence="15">
    <name type="scientific">Thermodesulfobacterium geofontis</name>
    <dbReference type="NCBI Taxonomy" id="1295609"/>
    <lineage>
        <taxon>Bacteria</taxon>
        <taxon>Pseudomonadati</taxon>
        <taxon>Thermodesulfobacteriota</taxon>
        <taxon>Thermodesulfobacteria</taxon>
        <taxon>Thermodesulfobacteriales</taxon>
        <taxon>Thermodesulfobacteriaceae</taxon>
        <taxon>Thermodesulfobacterium</taxon>
    </lineage>
</organism>
<keyword evidence="6 12" id="KW-0408">Iron</keyword>
<dbReference type="InterPro" id="IPR005759">
    <property type="entry name" value="Nth"/>
</dbReference>
<dbReference type="Pfam" id="PF00730">
    <property type="entry name" value="HhH-GPD"/>
    <property type="match status" value="1"/>
</dbReference>
<feature type="binding site" evidence="12">
    <location>
        <position position="222"/>
    </location>
    <ligand>
        <name>[4Fe-4S] cluster</name>
        <dbReference type="ChEBI" id="CHEBI:49883"/>
    </ligand>
</feature>
<evidence type="ECO:0000256" key="6">
    <source>
        <dbReference type="ARBA" id="ARBA00023004"/>
    </source>
</evidence>
<dbReference type="InterPro" id="IPR004035">
    <property type="entry name" value="Endouclease-III_FeS-bd_BS"/>
</dbReference>
<dbReference type="GO" id="GO:0140078">
    <property type="term" value="F:class I DNA-(apurinic or apyrimidinic site) endonuclease activity"/>
    <property type="evidence" value="ECO:0007669"/>
    <property type="project" value="UniProtKB-EC"/>
</dbReference>
<evidence type="ECO:0000313" key="15">
    <source>
        <dbReference type="EMBL" id="HGU15631.1"/>
    </source>
</evidence>
<dbReference type="PIRSF" id="PIRSF001435">
    <property type="entry name" value="Nth"/>
    <property type="match status" value="1"/>
</dbReference>
<keyword evidence="7 12" id="KW-0411">Iron-sulfur</keyword>
<dbReference type="SMART" id="SM00478">
    <property type="entry name" value="ENDO3c"/>
    <property type="match status" value="1"/>
</dbReference>
<comment type="function">
    <text evidence="12">DNA repair enzyme that has both DNA N-glycosylase activity and AP-lyase activity. The DNA N-glycosylase activity releases various damaged pyrimidines from DNA by cleaving the N-glycosidic bond, leaving an AP (apurinic/apyrimidinic) site. The AP-lyase activity cleaves the phosphodiester bond 3' to the AP site by a beta-elimination, leaving a 3'-terminal unsaturated sugar and a product with a terminal 5'-phosphate.</text>
</comment>
<keyword evidence="4 12" id="KW-0227">DNA damage</keyword>
<comment type="cofactor">
    <cofactor evidence="12">
        <name>[4Fe-4S] cluster</name>
        <dbReference type="ChEBI" id="CHEBI:49883"/>
    </cofactor>
    <text evidence="12">Binds 1 [4Fe-4S] cluster.</text>
</comment>
<dbReference type="InterPro" id="IPR023170">
    <property type="entry name" value="HhH_base_excis_C"/>
</dbReference>
<dbReference type="PANTHER" id="PTHR10359">
    <property type="entry name" value="A/G-SPECIFIC ADENINE GLYCOSYLASE/ENDONUCLEASE III"/>
    <property type="match status" value="1"/>
</dbReference>
<dbReference type="EMBL" id="DTEI01000059">
    <property type="protein sequence ID" value="HGU15631.1"/>
    <property type="molecule type" value="Genomic_DNA"/>
</dbReference>
<feature type="binding site" evidence="12">
    <location>
        <position position="216"/>
    </location>
    <ligand>
        <name>[4Fe-4S] cluster</name>
        <dbReference type="ChEBI" id="CHEBI:49883"/>
    </ligand>
</feature>
<dbReference type="GO" id="GO:0006285">
    <property type="term" value="P:base-excision repair, AP site formation"/>
    <property type="evidence" value="ECO:0007669"/>
    <property type="project" value="TreeGrafter"/>
</dbReference>
<dbReference type="Pfam" id="PF00633">
    <property type="entry name" value="HHH"/>
    <property type="match status" value="1"/>
</dbReference>
<comment type="similarity">
    <text evidence="1 12">Belongs to the Nth/MutY family.</text>
</comment>
<dbReference type="SUPFAM" id="SSF48150">
    <property type="entry name" value="DNA-glycosylase"/>
    <property type="match status" value="1"/>
</dbReference>
<dbReference type="HAMAP" id="MF_00942">
    <property type="entry name" value="Nth"/>
    <property type="match status" value="1"/>
</dbReference>
<dbReference type="Pfam" id="PF10576">
    <property type="entry name" value="EndIII_4Fe-2S"/>
    <property type="match status" value="1"/>
</dbReference>
<dbReference type="GO" id="GO:0051539">
    <property type="term" value="F:4 iron, 4 sulfur cluster binding"/>
    <property type="evidence" value="ECO:0007669"/>
    <property type="project" value="UniProtKB-UniRule"/>
</dbReference>
<dbReference type="Gene3D" id="1.10.1670.10">
    <property type="entry name" value="Helix-hairpin-Helix base-excision DNA repair enzymes (C-terminal)"/>
    <property type="match status" value="1"/>
</dbReference>
<feature type="compositionally biased region" description="Basic residues" evidence="13">
    <location>
        <begin position="1"/>
        <end position="12"/>
    </location>
</feature>
<dbReference type="GO" id="GO:0003677">
    <property type="term" value="F:DNA binding"/>
    <property type="evidence" value="ECO:0007669"/>
    <property type="project" value="UniProtKB-UniRule"/>
</dbReference>
<feature type="binding site" evidence="12">
    <location>
        <position position="206"/>
    </location>
    <ligand>
        <name>[4Fe-4S] cluster</name>
        <dbReference type="ChEBI" id="CHEBI:49883"/>
    </ligand>
</feature>
<dbReference type="Gene3D" id="1.10.340.30">
    <property type="entry name" value="Hypothetical protein, domain 2"/>
    <property type="match status" value="1"/>
</dbReference>
<comment type="caution">
    <text evidence="15">The sequence shown here is derived from an EMBL/GenBank/DDBJ whole genome shotgun (WGS) entry which is preliminary data.</text>
</comment>
<dbReference type="InterPro" id="IPR011257">
    <property type="entry name" value="DNA_glycosylase"/>
</dbReference>
<accession>A0A7V4JQ17</accession>
<comment type="catalytic activity">
    <reaction evidence="12">
        <text>2'-deoxyribonucleotide-(2'-deoxyribose 5'-phosphate)-2'-deoxyribonucleotide-DNA = a 3'-end 2'-deoxyribonucleotide-(2,3-dehydro-2,3-deoxyribose 5'-phosphate)-DNA + a 5'-end 5'-phospho-2'-deoxyribonucleoside-DNA + H(+)</text>
        <dbReference type="Rhea" id="RHEA:66592"/>
        <dbReference type="Rhea" id="RHEA-COMP:13180"/>
        <dbReference type="Rhea" id="RHEA-COMP:16897"/>
        <dbReference type="Rhea" id="RHEA-COMP:17067"/>
        <dbReference type="ChEBI" id="CHEBI:15378"/>
        <dbReference type="ChEBI" id="CHEBI:136412"/>
        <dbReference type="ChEBI" id="CHEBI:157695"/>
        <dbReference type="ChEBI" id="CHEBI:167181"/>
        <dbReference type="EC" id="4.2.99.18"/>
    </reaction>
</comment>
<keyword evidence="15" id="KW-0255">Endonuclease</keyword>
<dbReference type="NCBIfam" id="TIGR01083">
    <property type="entry name" value="nth"/>
    <property type="match status" value="1"/>
</dbReference>
<dbReference type="AlphaFoldDB" id="A0A7V4JQ17"/>
<evidence type="ECO:0000256" key="5">
    <source>
        <dbReference type="ARBA" id="ARBA00022801"/>
    </source>
</evidence>
<keyword evidence="15" id="KW-0540">Nuclease</keyword>
<evidence type="ECO:0000259" key="14">
    <source>
        <dbReference type="SMART" id="SM00478"/>
    </source>
</evidence>
<evidence type="ECO:0000256" key="8">
    <source>
        <dbReference type="ARBA" id="ARBA00023125"/>
    </source>
</evidence>
<evidence type="ECO:0000256" key="4">
    <source>
        <dbReference type="ARBA" id="ARBA00022763"/>
    </source>
</evidence>
<keyword evidence="10 12" id="KW-0456">Lyase</keyword>
<proteinExistence type="inferred from homology"/>
<reference evidence="15" key="1">
    <citation type="journal article" date="2020" name="mSystems">
        <title>Genome- and Community-Level Interaction Insights into Carbon Utilization and Element Cycling Functions of Hydrothermarchaeota in Hydrothermal Sediment.</title>
        <authorList>
            <person name="Zhou Z."/>
            <person name="Liu Y."/>
            <person name="Xu W."/>
            <person name="Pan J."/>
            <person name="Luo Z.H."/>
            <person name="Li M."/>
        </authorList>
    </citation>
    <scope>NUCLEOTIDE SEQUENCE [LARGE SCALE GENOMIC DNA]</scope>
    <source>
        <strain evidence="15">SpSt-711</strain>
    </source>
</reference>
<protein>
    <recommendedName>
        <fullName evidence="12">Endonuclease III</fullName>
        <ecNumber evidence="12">4.2.99.18</ecNumber>
    </recommendedName>
    <alternativeName>
        <fullName evidence="12">DNA-(apurinic or apyrimidinic site) lyase</fullName>
    </alternativeName>
</protein>
<dbReference type="SMART" id="SM00525">
    <property type="entry name" value="FES"/>
    <property type="match status" value="1"/>
</dbReference>
<dbReference type="InterPro" id="IPR004036">
    <property type="entry name" value="Endonuclease-III-like_CS2"/>
</dbReference>
<evidence type="ECO:0000256" key="10">
    <source>
        <dbReference type="ARBA" id="ARBA00023239"/>
    </source>
</evidence>
<sequence length="229" mass="26380">MKKKKEKKKKEKVSKPSKELKKKTKEIIKRLKKAYPDAKIALNFKNPLQLLIATILSAQCTDERVNEVTKDLFKKYKTVKDFAEADLDELAEDIKSTGFYRQKAQYIKEACKILIEKYHGEVPKTIEELLELPGVARKTANIVLANAYGIVEGIPVDTHVRKVSHRLGIVSSKQPEKMEKELMEIIPKKDWFIFPYLIQAHGRKICLGRKPKCEECILKDFCDAYLSSI</sequence>
<dbReference type="FunFam" id="1.10.340.30:FF:000001">
    <property type="entry name" value="Endonuclease III"/>
    <property type="match status" value="1"/>
</dbReference>
<evidence type="ECO:0000256" key="3">
    <source>
        <dbReference type="ARBA" id="ARBA00022723"/>
    </source>
</evidence>
<dbReference type="EC" id="4.2.99.18" evidence="12"/>
<dbReference type="PANTHER" id="PTHR10359:SF18">
    <property type="entry name" value="ENDONUCLEASE III"/>
    <property type="match status" value="1"/>
</dbReference>
<evidence type="ECO:0000256" key="9">
    <source>
        <dbReference type="ARBA" id="ARBA00023204"/>
    </source>
</evidence>
<keyword evidence="2 12" id="KW-0004">4Fe-4S</keyword>
<keyword evidence="5 12" id="KW-0378">Hydrolase</keyword>
<dbReference type="PROSITE" id="PS00764">
    <property type="entry name" value="ENDONUCLEASE_III_1"/>
    <property type="match status" value="1"/>
</dbReference>
<dbReference type="GO" id="GO:0019104">
    <property type="term" value="F:DNA N-glycosylase activity"/>
    <property type="evidence" value="ECO:0007669"/>
    <property type="project" value="UniProtKB-UniRule"/>
</dbReference>